<dbReference type="Gene3D" id="1.10.10.10">
    <property type="entry name" value="Winged helix-like DNA-binding domain superfamily/Winged helix DNA-binding domain"/>
    <property type="match status" value="1"/>
</dbReference>
<keyword evidence="4" id="KW-0804">Transcription</keyword>
<reference evidence="5" key="1">
    <citation type="submission" date="2015-08" db="EMBL/GenBank/DDBJ databases">
        <authorList>
            <person name="Babu N.S."/>
            <person name="Beckwith C.J."/>
            <person name="Beseler K.G."/>
            <person name="Brison A."/>
            <person name="Carone J.V."/>
            <person name="Caskin T.P."/>
            <person name="Diamond M."/>
            <person name="Durham M.E."/>
            <person name="Foxe J.M."/>
            <person name="Go M."/>
            <person name="Henderson B.A."/>
            <person name="Jones I.B."/>
            <person name="McGettigan J.A."/>
            <person name="Micheletti S.J."/>
            <person name="Nasrallah M.E."/>
            <person name="Ortiz D."/>
            <person name="Piller C.R."/>
            <person name="Privatt S.R."/>
            <person name="Schneider S.L."/>
            <person name="Sharp S."/>
            <person name="Smith T.C."/>
            <person name="Stanton J.D."/>
            <person name="Ullery H.E."/>
            <person name="Wilson R.J."/>
            <person name="Serrano M.G."/>
            <person name="Buck G."/>
            <person name="Lee V."/>
            <person name="Wang Y."/>
            <person name="Carvalho R."/>
            <person name="Voegtly L."/>
            <person name="Shi R."/>
            <person name="Duckworth R."/>
            <person name="Johnson A."/>
            <person name="Loviza R."/>
            <person name="Walstead R."/>
            <person name="Shah Z."/>
            <person name="Kiflezghi M."/>
            <person name="Wade K."/>
            <person name="Ball S.L."/>
            <person name="Bradley K.W."/>
            <person name="Asai D.J."/>
            <person name="Bowman C.A."/>
            <person name="Russell D.A."/>
            <person name="Pope W.H."/>
            <person name="Jacobs-Sera D."/>
            <person name="Hendrix R.W."/>
            <person name="Hatfull G.F."/>
        </authorList>
    </citation>
    <scope>NUCLEOTIDE SEQUENCE</scope>
</reference>
<proteinExistence type="inferred from homology"/>
<dbReference type="GO" id="GO:0045892">
    <property type="term" value="P:negative regulation of DNA-templated transcription"/>
    <property type="evidence" value="ECO:0007669"/>
    <property type="project" value="InterPro"/>
</dbReference>
<dbReference type="GO" id="GO:0003677">
    <property type="term" value="F:DNA binding"/>
    <property type="evidence" value="ECO:0007669"/>
    <property type="project" value="UniProtKB-KW"/>
</dbReference>
<comment type="similarity">
    <text evidence="1">Belongs to the BlaI transcriptional regulatory family.</text>
</comment>
<name>A0A2P2BX38_9ZZZZ</name>
<dbReference type="Gene3D" id="6.10.140.850">
    <property type="match status" value="1"/>
</dbReference>
<organism evidence="5">
    <name type="scientific">metagenome</name>
    <dbReference type="NCBI Taxonomy" id="256318"/>
    <lineage>
        <taxon>unclassified sequences</taxon>
        <taxon>metagenomes</taxon>
    </lineage>
</organism>
<sequence length="122" mass="13771">MRNLGQLEAVIMDRLWSATEPLSVRDVADTLSDDQSRAYTTVMTVLDNLFRKSFVTRELSGRAYRYRPVHSREQHTASVMEELLSAGGDRGATLLHFVEQMSADEASKLQEALRQHSEDNGT</sequence>
<evidence type="ECO:0000256" key="1">
    <source>
        <dbReference type="ARBA" id="ARBA00011046"/>
    </source>
</evidence>
<dbReference type="PIRSF" id="PIRSF019455">
    <property type="entry name" value="CopR_AtkY"/>
    <property type="match status" value="1"/>
</dbReference>
<evidence type="ECO:0000256" key="3">
    <source>
        <dbReference type="ARBA" id="ARBA00023125"/>
    </source>
</evidence>
<evidence type="ECO:0000256" key="2">
    <source>
        <dbReference type="ARBA" id="ARBA00023015"/>
    </source>
</evidence>
<protein>
    <submittedName>
        <fullName evidence="5">Transcriptional regulator blaI</fullName>
    </submittedName>
</protein>
<dbReference type="Pfam" id="PF03965">
    <property type="entry name" value="Penicillinase_R"/>
    <property type="match status" value="1"/>
</dbReference>
<dbReference type="SUPFAM" id="SSF46785">
    <property type="entry name" value="Winged helix' DNA-binding domain"/>
    <property type="match status" value="1"/>
</dbReference>
<dbReference type="AlphaFoldDB" id="A0A2P2BX38"/>
<keyword evidence="2" id="KW-0805">Transcription regulation</keyword>
<accession>A0A2P2BX38</accession>
<dbReference type="EMBL" id="CZKA01000007">
    <property type="protein sequence ID" value="CUR54318.1"/>
    <property type="molecule type" value="Genomic_DNA"/>
</dbReference>
<keyword evidence="3" id="KW-0238">DNA-binding</keyword>
<dbReference type="InterPro" id="IPR005650">
    <property type="entry name" value="BlaI_family"/>
</dbReference>
<evidence type="ECO:0000256" key="4">
    <source>
        <dbReference type="ARBA" id="ARBA00023163"/>
    </source>
</evidence>
<dbReference type="InterPro" id="IPR036388">
    <property type="entry name" value="WH-like_DNA-bd_sf"/>
</dbReference>
<dbReference type="InterPro" id="IPR036390">
    <property type="entry name" value="WH_DNA-bd_sf"/>
</dbReference>
<gene>
    <name evidence="5" type="primary">blaI</name>
    <name evidence="5" type="ORF">NOCA2150060</name>
</gene>
<evidence type="ECO:0000313" key="5">
    <source>
        <dbReference type="EMBL" id="CUR54318.1"/>
    </source>
</evidence>